<keyword evidence="3" id="KW-1185">Reference proteome</keyword>
<reference evidence="3" key="1">
    <citation type="journal article" date="2017" name="Nat. Ecol. Evol.">
        <title>Genome expansion and lineage-specific genetic innovations in the forest pathogenic fungi Armillaria.</title>
        <authorList>
            <person name="Sipos G."/>
            <person name="Prasanna A.N."/>
            <person name="Walter M.C."/>
            <person name="O'Connor E."/>
            <person name="Balint B."/>
            <person name="Krizsan K."/>
            <person name="Kiss B."/>
            <person name="Hess J."/>
            <person name="Varga T."/>
            <person name="Slot J."/>
            <person name="Riley R."/>
            <person name="Boka B."/>
            <person name="Rigling D."/>
            <person name="Barry K."/>
            <person name="Lee J."/>
            <person name="Mihaltcheva S."/>
            <person name="LaButti K."/>
            <person name="Lipzen A."/>
            <person name="Waldron R."/>
            <person name="Moloney N.M."/>
            <person name="Sperisen C."/>
            <person name="Kredics L."/>
            <person name="Vagvoelgyi C."/>
            <person name="Patrignani A."/>
            <person name="Fitzpatrick D."/>
            <person name="Nagy I."/>
            <person name="Doyle S."/>
            <person name="Anderson J.B."/>
            <person name="Grigoriev I.V."/>
            <person name="Gueldener U."/>
            <person name="Muensterkoetter M."/>
            <person name="Nagy L.G."/>
        </authorList>
    </citation>
    <scope>NUCLEOTIDE SEQUENCE [LARGE SCALE GENOMIC DNA]</scope>
    <source>
        <strain evidence="3">28-4</strain>
    </source>
</reference>
<evidence type="ECO:0000256" key="1">
    <source>
        <dbReference type="SAM" id="MobiDB-lite"/>
    </source>
</evidence>
<sequence length="113" mass="12884">MSHVDNVETETRLRRRAKPSRPPQHFSGPLIDENVDLEDFPDQFETLMKGITTFMKYLSEFPEFTDKAMNASIADSRRETGEVIASDVPAHSVNKRALARQLDSYIVVPEISF</sequence>
<evidence type="ECO:0000313" key="3">
    <source>
        <dbReference type="Proteomes" id="UP000218334"/>
    </source>
</evidence>
<dbReference type="EMBL" id="KZ293423">
    <property type="protein sequence ID" value="PBK71952.1"/>
    <property type="molecule type" value="Genomic_DNA"/>
</dbReference>
<dbReference type="STRING" id="1076256.A0A2H3BY96"/>
<accession>A0A2H3BY96</accession>
<name>A0A2H3BY96_9AGAR</name>
<organism evidence="2 3">
    <name type="scientific">Armillaria solidipes</name>
    <dbReference type="NCBI Taxonomy" id="1076256"/>
    <lineage>
        <taxon>Eukaryota</taxon>
        <taxon>Fungi</taxon>
        <taxon>Dikarya</taxon>
        <taxon>Basidiomycota</taxon>
        <taxon>Agaricomycotina</taxon>
        <taxon>Agaricomycetes</taxon>
        <taxon>Agaricomycetidae</taxon>
        <taxon>Agaricales</taxon>
        <taxon>Marasmiineae</taxon>
        <taxon>Physalacriaceae</taxon>
        <taxon>Armillaria</taxon>
    </lineage>
</organism>
<proteinExistence type="predicted"/>
<gene>
    <name evidence="2" type="ORF">ARMSODRAFT_1072681</name>
</gene>
<feature type="compositionally biased region" description="Basic and acidic residues" evidence="1">
    <location>
        <begin position="1"/>
        <end position="12"/>
    </location>
</feature>
<dbReference type="Proteomes" id="UP000218334">
    <property type="component" value="Unassembled WGS sequence"/>
</dbReference>
<evidence type="ECO:0000313" key="2">
    <source>
        <dbReference type="EMBL" id="PBK71952.1"/>
    </source>
</evidence>
<protein>
    <submittedName>
        <fullName evidence="2">Uncharacterized protein</fullName>
    </submittedName>
</protein>
<feature type="region of interest" description="Disordered" evidence="1">
    <location>
        <begin position="1"/>
        <end position="32"/>
    </location>
</feature>
<dbReference type="AlphaFoldDB" id="A0A2H3BY96"/>